<keyword evidence="2" id="KW-1185">Reference proteome</keyword>
<dbReference type="STRING" id="5627.A0A1C7LX08"/>
<dbReference type="OrthoDB" id="3250324at2759"/>
<comment type="caution">
    <text evidence="1">The sequence shown here is derived from an EMBL/GenBank/DDBJ whole genome shotgun (WGS) entry which is preliminary data.</text>
</comment>
<dbReference type="Proteomes" id="UP000092993">
    <property type="component" value="Unassembled WGS sequence"/>
</dbReference>
<name>A0A1C7LX08_GRIFR</name>
<sequence length="300" mass="33388">MACRGCGHSHSASRCIDPPEAAGETIDIAISDDGNTKVTTQLSMPTFNSSSTPSITRGNKLEADAADLLKRKAAADLALKLTAANTNSNEPTRIPLSPIVSDDQFIYIVEQSELHVLMIMLRLELKNSDISHYIKIHVAIIQSWQDWFVELKADLNHFITFEEPHWNTSGSCYGASLDHTQITQKVEHITLNNASNNNTMMIELAILLRTPRVTFDANDNRHSQTPVDDDVDVHPPADRESHIFAQTVAHDLTILEHSIVHGVHSSGQRKEHFNDIVKEGNVEQYFFLGDPPIVIKLSNQ</sequence>
<evidence type="ECO:0000313" key="2">
    <source>
        <dbReference type="Proteomes" id="UP000092993"/>
    </source>
</evidence>
<dbReference type="AlphaFoldDB" id="A0A1C7LX08"/>
<dbReference type="EMBL" id="LUGG01000018">
    <property type="protein sequence ID" value="OBZ69231.1"/>
    <property type="molecule type" value="Genomic_DNA"/>
</dbReference>
<reference evidence="1 2" key="1">
    <citation type="submission" date="2016-03" db="EMBL/GenBank/DDBJ databases">
        <title>Whole genome sequencing of Grifola frondosa 9006-11.</title>
        <authorList>
            <person name="Min B."/>
            <person name="Park H."/>
            <person name="Kim J.-G."/>
            <person name="Cho H."/>
            <person name="Oh Y.-L."/>
            <person name="Kong W.-S."/>
            <person name="Choi I.-G."/>
        </authorList>
    </citation>
    <scope>NUCLEOTIDE SEQUENCE [LARGE SCALE GENOMIC DNA]</scope>
    <source>
        <strain evidence="1 2">9006-11</strain>
    </source>
</reference>
<protein>
    <submittedName>
        <fullName evidence="1">Uncharacterized protein</fullName>
    </submittedName>
</protein>
<proteinExistence type="predicted"/>
<accession>A0A1C7LX08</accession>
<evidence type="ECO:0000313" key="1">
    <source>
        <dbReference type="EMBL" id="OBZ69231.1"/>
    </source>
</evidence>
<gene>
    <name evidence="1" type="ORF">A0H81_10827</name>
</gene>
<organism evidence="1 2">
    <name type="scientific">Grifola frondosa</name>
    <name type="common">Maitake</name>
    <name type="synonym">Polyporus frondosus</name>
    <dbReference type="NCBI Taxonomy" id="5627"/>
    <lineage>
        <taxon>Eukaryota</taxon>
        <taxon>Fungi</taxon>
        <taxon>Dikarya</taxon>
        <taxon>Basidiomycota</taxon>
        <taxon>Agaricomycotina</taxon>
        <taxon>Agaricomycetes</taxon>
        <taxon>Polyporales</taxon>
        <taxon>Grifolaceae</taxon>
        <taxon>Grifola</taxon>
    </lineage>
</organism>